<evidence type="ECO:0000313" key="4">
    <source>
        <dbReference type="EMBL" id="RVU37917.1"/>
    </source>
</evidence>
<dbReference type="PANTHER" id="PTHR43080">
    <property type="entry name" value="CBS DOMAIN-CONTAINING PROTEIN CBSX3, MITOCHONDRIAL"/>
    <property type="match status" value="1"/>
</dbReference>
<dbReference type="Proteomes" id="UP000287447">
    <property type="component" value="Unassembled WGS sequence"/>
</dbReference>
<accession>A0A3S3UQ45</accession>
<dbReference type="InterPro" id="IPR051257">
    <property type="entry name" value="Diverse_CBS-Domain"/>
</dbReference>
<keyword evidence="5" id="KW-1185">Reference proteome</keyword>
<dbReference type="InterPro" id="IPR046342">
    <property type="entry name" value="CBS_dom_sf"/>
</dbReference>
<keyword evidence="1 2" id="KW-0129">CBS domain</keyword>
<dbReference type="PROSITE" id="PS51371">
    <property type="entry name" value="CBS"/>
    <property type="match status" value="1"/>
</dbReference>
<evidence type="ECO:0000259" key="3">
    <source>
        <dbReference type="PROSITE" id="PS51371"/>
    </source>
</evidence>
<proteinExistence type="predicted"/>
<dbReference type="SUPFAM" id="SSF54631">
    <property type="entry name" value="CBS-domain pair"/>
    <property type="match status" value="1"/>
</dbReference>
<sequence>MSEKEYTSVADVMVRQLHIIDRMAPVQHAIDVMRESNVTSLVVDRRDLADEFGLIVIDDIAREVISEGRSTLRTSVYEIMVKPVLTLPADMNVKYAVRLLVRVGMDRALVVDSERHPLGMATLRDIVYRQQE</sequence>
<evidence type="ECO:0000313" key="5">
    <source>
        <dbReference type="Proteomes" id="UP000287447"/>
    </source>
</evidence>
<dbReference type="AlphaFoldDB" id="A0A3S3UQ45"/>
<dbReference type="OrthoDB" id="9771532at2"/>
<dbReference type="SMART" id="SM00116">
    <property type="entry name" value="CBS"/>
    <property type="match status" value="1"/>
</dbReference>
<dbReference type="EMBL" id="SADE01000001">
    <property type="protein sequence ID" value="RVU37917.1"/>
    <property type="molecule type" value="Genomic_DNA"/>
</dbReference>
<feature type="domain" description="CBS" evidence="3">
    <location>
        <begin position="80"/>
        <end position="132"/>
    </location>
</feature>
<gene>
    <name evidence="4" type="ORF">EOI86_01025</name>
</gene>
<reference evidence="5" key="1">
    <citation type="submission" date="2019-01" db="EMBL/GenBank/DDBJ databases">
        <title>Gri0909 isolated from a small marine red alga.</title>
        <authorList>
            <person name="Kim J."/>
            <person name="Jeong S.E."/>
            <person name="Jeon C.O."/>
        </authorList>
    </citation>
    <scope>NUCLEOTIDE SEQUENCE [LARGE SCALE GENOMIC DNA]</scope>
    <source>
        <strain evidence="5">Gri0909</strain>
    </source>
</reference>
<evidence type="ECO:0000256" key="2">
    <source>
        <dbReference type="PROSITE-ProRule" id="PRU00703"/>
    </source>
</evidence>
<evidence type="ECO:0000256" key="1">
    <source>
        <dbReference type="ARBA" id="ARBA00023122"/>
    </source>
</evidence>
<dbReference type="PANTHER" id="PTHR43080:SF2">
    <property type="entry name" value="CBS DOMAIN-CONTAINING PROTEIN"/>
    <property type="match status" value="1"/>
</dbReference>
<dbReference type="InterPro" id="IPR000644">
    <property type="entry name" value="CBS_dom"/>
</dbReference>
<organism evidence="4 5">
    <name type="scientific">Hwanghaeella grinnelliae</name>
    <dbReference type="NCBI Taxonomy" id="2500179"/>
    <lineage>
        <taxon>Bacteria</taxon>
        <taxon>Pseudomonadati</taxon>
        <taxon>Pseudomonadota</taxon>
        <taxon>Alphaproteobacteria</taxon>
        <taxon>Rhodospirillales</taxon>
        <taxon>Rhodospirillaceae</taxon>
        <taxon>Hwanghaeella</taxon>
    </lineage>
</organism>
<name>A0A3S3UQ45_9PROT</name>
<protein>
    <submittedName>
        <fullName evidence="4">CBS domain-containing protein</fullName>
    </submittedName>
</protein>
<dbReference type="Gene3D" id="3.10.580.10">
    <property type="entry name" value="CBS-domain"/>
    <property type="match status" value="1"/>
</dbReference>
<dbReference type="RefSeq" id="WP_127763290.1">
    <property type="nucleotide sequence ID" value="NZ_SADE01000001.1"/>
</dbReference>
<dbReference type="Pfam" id="PF00571">
    <property type="entry name" value="CBS"/>
    <property type="match status" value="2"/>
</dbReference>
<comment type="caution">
    <text evidence="4">The sequence shown here is derived from an EMBL/GenBank/DDBJ whole genome shotgun (WGS) entry which is preliminary data.</text>
</comment>